<dbReference type="HOGENOM" id="CLU_031028_0_0_11"/>
<dbReference type="PANTHER" id="PTHR30121:SF6">
    <property type="entry name" value="SLR6007 PROTEIN"/>
    <property type="match status" value="1"/>
</dbReference>
<dbReference type="eggNOG" id="COG0433">
    <property type="taxonomic scope" value="Bacteria"/>
</dbReference>
<dbReference type="STRING" id="42256.RradSPS_2353"/>
<dbReference type="RefSeq" id="WP_038682909.1">
    <property type="nucleotide sequence ID" value="NZ_CP007514.1"/>
</dbReference>
<keyword evidence="3" id="KW-0547">Nucleotide-binding</keyword>
<dbReference type="Proteomes" id="UP000025229">
    <property type="component" value="Chromosome"/>
</dbReference>
<dbReference type="GO" id="GO:0005524">
    <property type="term" value="F:ATP binding"/>
    <property type="evidence" value="ECO:0007669"/>
    <property type="project" value="UniProtKB-KW"/>
</dbReference>
<reference evidence="2 4" key="1">
    <citation type="submission" date="2014-03" db="EMBL/GenBank/DDBJ databases">
        <title>Complete genome sequence of the Radio-Resistant Rubrobacter radiotolerans RSPS-4.</title>
        <authorList>
            <person name="Egas C.C."/>
            <person name="Barroso C.C."/>
            <person name="Froufe H.J.C."/>
            <person name="Pacheco J.J."/>
            <person name="Albuquerque L.L."/>
            <person name="da Costa M.M.S."/>
        </authorList>
    </citation>
    <scope>NUCLEOTIDE SEQUENCE [LARGE SCALE GENOMIC DNA]</scope>
    <source>
        <strain evidence="2 4">RSPS-4</strain>
    </source>
</reference>
<sequence length="695" mass="77002">MLHPNFTDTASGPVGRVVTSEEYPATAHEFYFWTGESEAAERLDIGHIVVAEAEDATAVAVLDDPRRYSDLQSFLDDFYARDGDAALEALSERVEILVFKARVLATKHRTERKKSKRPVRSGPVYFATTEAIEFALGREDFSGTPIPMLLHENGNEVRPGVPQRTPLYVDEDYLLGPEAGHLNITGMSGLSTKTSQALFTISSVFQKAGEKKVAALMFNVKGADLLYLDKPVNCPPGDEALAERYRKANVRGLSSEECEMYEALGLEMEPFENLKIFAPLRYGMDRGGRELDVSDLSARELNTRRTARGEDACVHPIVWELGDVLPYAGYVFEPSDFDDKFRGFIEELRARRVSTVAEFQSQMREIEDYFEEKEAEGKSVSGWNGHHIATINKVKNRFGSLPSKCAGLLAHGRVEYGDTPKVDDAFTDREMRVVDISQLSGVPQDLIVTSVISRVWDMAEKGELNVDKLVIFVDELNKYAPAGNKPSSLKDTLVDISARGRHLSLTLFGAQQFRSKVHDEVVGNAATSLYGRIGDEELTNSSYRSFSQTTREELLQLEKGRLLLRHAHYAVPVFGRFPRPPVLMGKQGTDIHGGQDVDAAQVVRSVMNGLVKNGKVPALAKIREDVAGIEEARIHESLDRITALHRAGSAPKNPYESFKRSLKGRSSSNGNGSFGDGFGGADLGFLDNVRRMRES</sequence>
<evidence type="ECO:0000313" key="2">
    <source>
        <dbReference type="EMBL" id="AHY47636.1"/>
    </source>
</evidence>
<proteinExistence type="predicted"/>
<dbReference type="Gene3D" id="3.40.50.300">
    <property type="entry name" value="P-loop containing nucleotide triphosphate hydrolases"/>
    <property type="match status" value="1"/>
</dbReference>
<dbReference type="KEGG" id="rrd:RradSPS_2353"/>
<feature type="compositionally biased region" description="Gly residues" evidence="1">
    <location>
        <begin position="672"/>
        <end position="682"/>
    </location>
</feature>
<dbReference type="EMBL" id="JAWXXX010000001">
    <property type="protein sequence ID" value="MDX5895039.1"/>
    <property type="molecule type" value="Genomic_DNA"/>
</dbReference>
<dbReference type="AlphaFoldDB" id="A0A023X617"/>
<dbReference type="SUPFAM" id="SSF52540">
    <property type="entry name" value="P-loop containing nucleoside triphosphate hydrolases"/>
    <property type="match status" value="1"/>
</dbReference>
<dbReference type="Proteomes" id="UP001281130">
    <property type="component" value="Unassembled WGS sequence"/>
</dbReference>
<dbReference type="OrthoDB" id="5240402at2"/>
<keyword evidence="3" id="KW-0067">ATP-binding</keyword>
<gene>
    <name evidence="2" type="ORF">RradSPS_2353</name>
    <name evidence="3" type="ORF">SIL72_13515</name>
</gene>
<evidence type="ECO:0000313" key="4">
    <source>
        <dbReference type="Proteomes" id="UP000025229"/>
    </source>
</evidence>
<dbReference type="InterPro" id="IPR027417">
    <property type="entry name" value="P-loop_NTPase"/>
</dbReference>
<dbReference type="PANTHER" id="PTHR30121">
    <property type="entry name" value="UNCHARACTERIZED PROTEIN YJGR-RELATED"/>
    <property type="match status" value="1"/>
</dbReference>
<evidence type="ECO:0000313" key="3">
    <source>
        <dbReference type="EMBL" id="MDX5895039.1"/>
    </source>
</evidence>
<keyword evidence="4" id="KW-1185">Reference proteome</keyword>
<dbReference type="InterPro" id="IPR051162">
    <property type="entry name" value="T4SS_component"/>
</dbReference>
<evidence type="ECO:0000256" key="1">
    <source>
        <dbReference type="SAM" id="MobiDB-lite"/>
    </source>
</evidence>
<reference evidence="3" key="2">
    <citation type="submission" date="2023-11" db="EMBL/GenBank/DDBJ databases">
        <title>MicrobeMod: A computational toolkit for identifying prokaryotic methylation and restriction-modification with nanopore sequencing.</title>
        <authorList>
            <person name="Crits-Christoph A."/>
            <person name="Kang S.C."/>
            <person name="Lee H."/>
            <person name="Ostrov N."/>
        </authorList>
    </citation>
    <scope>NUCLEOTIDE SEQUENCE</scope>
    <source>
        <strain evidence="3">ATCC 51242</strain>
    </source>
</reference>
<accession>A0A023X617</accession>
<dbReference type="EMBL" id="CP007514">
    <property type="protein sequence ID" value="AHY47636.1"/>
    <property type="molecule type" value="Genomic_DNA"/>
</dbReference>
<protein>
    <submittedName>
        <fullName evidence="3">ATP-binding protein</fullName>
    </submittedName>
</protein>
<feature type="region of interest" description="Disordered" evidence="1">
    <location>
        <begin position="649"/>
        <end position="686"/>
    </location>
</feature>
<name>A0A023X617_RUBRA</name>
<organism evidence="2 4">
    <name type="scientific">Rubrobacter radiotolerans</name>
    <name type="common">Arthrobacter radiotolerans</name>
    <dbReference type="NCBI Taxonomy" id="42256"/>
    <lineage>
        <taxon>Bacteria</taxon>
        <taxon>Bacillati</taxon>
        <taxon>Actinomycetota</taxon>
        <taxon>Rubrobacteria</taxon>
        <taxon>Rubrobacterales</taxon>
        <taxon>Rubrobacteraceae</taxon>
        <taxon>Rubrobacter</taxon>
    </lineage>
</organism>